<feature type="chain" id="PRO_5004742081" description="Outer membrane protein beta-barrel domain-containing protein" evidence="1">
    <location>
        <begin position="21"/>
        <end position="193"/>
    </location>
</feature>
<gene>
    <name evidence="2" type="ORF">L21SP2_2729</name>
</gene>
<dbReference type="OrthoDB" id="9976371at2"/>
<reference evidence="2 3" key="1">
    <citation type="journal article" date="2015" name="Stand. Genomic Sci.">
        <title>Complete genome sequence and description of Salinispira pacifica gen. nov., sp. nov., a novel spirochaete isolated form a hypersaline microbial mat.</title>
        <authorList>
            <person name="Ben Hania W."/>
            <person name="Joseph M."/>
            <person name="Schumann P."/>
            <person name="Bunk B."/>
            <person name="Fiebig A."/>
            <person name="Sproer C."/>
            <person name="Klenk H.P."/>
            <person name="Fardeau M.L."/>
            <person name="Spring S."/>
        </authorList>
    </citation>
    <scope>NUCLEOTIDE SEQUENCE [LARGE SCALE GENOMIC DNA]</scope>
    <source>
        <strain evidence="2 3">L21-RPul-D2</strain>
    </source>
</reference>
<dbReference type="HOGENOM" id="CLU_1407870_0_0_12"/>
<accession>V5WLW9</accession>
<keyword evidence="3" id="KW-1185">Reference proteome</keyword>
<dbReference type="EMBL" id="CP006939">
    <property type="protein sequence ID" value="AHC16081.1"/>
    <property type="molecule type" value="Genomic_DNA"/>
</dbReference>
<organism evidence="2 3">
    <name type="scientific">Salinispira pacifica</name>
    <dbReference type="NCBI Taxonomy" id="1307761"/>
    <lineage>
        <taxon>Bacteria</taxon>
        <taxon>Pseudomonadati</taxon>
        <taxon>Spirochaetota</taxon>
        <taxon>Spirochaetia</taxon>
        <taxon>Spirochaetales</taxon>
        <taxon>Spirochaetaceae</taxon>
        <taxon>Salinispira</taxon>
    </lineage>
</organism>
<name>V5WLW9_9SPIO</name>
<evidence type="ECO:0000256" key="1">
    <source>
        <dbReference type="SAM" id="SignalP"/>
    </source>
</evidence>
<proteinExistence type="predicted"/>
<protein>
    <recommendedName>
        <fullName evidence="4">Outer membrane protein beta-barrel domain-containing protein</fullName>
    </recommendedName>
</protein>
<keyword evidence="1" id="KW-0732">Signal</keyword>
<evidence type="ECO:0000313" key="2">
    <source>
        <dbReference type="EMBL" id="AHC16081.1"/>
    </source>
</evidence>
<dbReference type="KEGG" id="slr:L21SP2_2729"/>
<evidence type="ECO:0008006" key="4">
    <source>
        <dbReference type="Google" id="ProtNLM"/>
    </source>
</evidence>
<feature type="signal peptide" evidence="1">
    <location>
        <begin position="1"/>
        <end position="20"/>
    </location>
</feature>
<sequence length="193" mass="20707">MNIRRIMLMILMFSIIPALALSAQSGEDSSDQDEEKQDVITLRNQAGIAVSAGSVLLSPDIAILYRPGFWGVGAGVKGYAGLALGDAYIVPYATTELGWFSADLGISLRVRESNINSVSYEGEDLPLYISAGLHPSFKLGPGKLMLGASFDLAMTDVPVVESEDALESFFATLIVAIFSIFKVEGDIGYRISF</sequence>
<dbReference type="Proteomes" id="UP000018680">
    <property type="component" value="Chromosome"/>
</dbReference>
<dbReference type="RefSeq" id="WP_024268979.1">
    <property type="nucleotide sequence ID" value="NC_023035.1"/>
</dbReference>
<dbReference type="AlphaFoldDB" id="V5WLW9"/>
<dbReference type="STRING" id="1307761.L21SP2_2729"/>
<evidence type="ECO:0000313" key="3">
    <source>
        <dbReference type="Proteomes" id="UP000018680"/>
    </source>
</evidence>